<proteinExistence type="predicted"/>
<dbReference type="RefSeq" id="WP_003108708.1">
    <property type="nucleotide sequence ID" value="NZ_ALYM01000008.1"/>
</dbReference>
<reference evidence="1 2" key="1">
    <citation type="journal article" date="2013" name="PLoS ONE">
        <title>Comparative Genomic Characterization of Three Streptococcus parauberis Strains in Fish Pathogen, as Assessed by Wide-Genome Analyses.</title>
        <authorList>
            <person name="Nho S.W."/>
            <person name="Hikima J."/>
            <person name="Park S.B."/>
            <person name="Jang H.B."/>
            <person name="Cha I.S."/>
            <person name="Yasuike M."/>
            <person name="Nakamura Y."/>
            <person name="Fujiwara A."/>
            <person name="Sano M."/>
            <person name="Kanai K."/>
            <person name="Kondo H."/>
            <person name="Hirono I."/>
            <person name="Takeyama H."/>
            <person name="Aoki T."/>
            <person name="Jung T.S."/>
        </authorList>
    </citation>
    <scope>NUCLEOTIDE SEQUENCE [LARGE SCALE GENOMIC DNA]</scope>
    <source>
        <strain evidence="1 2">KRS-02083</strain>
    </source>
</reference>
<evidence type="ECO:0000313" key="2">
    <source>
        <dbReference type="Proteomes" id="UP000011769"/>
    </source>
</evidence>
<organism evidence="1 2">
    <name type="scientific">Streptococcus parauberis KRS-02083</name>
    <dbReference type="NCBI Taxonomy" id="1207545"/>
    <lineage>
        <taxon>Bacteria</taxon>
        <taxon>Bacillati</taxon>
        <taxon>Bacillota</taxon>
        <taxon>Bacilli</taxon>
        <taxon>Lactobacillales</taxon>
        <taxon>Streptococcaceae</taxon>
        <taxon>Streptococcus</taxon>
    </lineage>
</organism>
<keyword evidence="2" id="KW-1185">Reference proteome</keyword>
<dbReference type="Proteomes" id="UP000011769">
    <property type="component" value="Unassembled WGS sequence"/>
</dbReference>
<dbReference type="SUPFAM" id="SSF101386">
    <property type="entry name" value="all-alpha NTP pyrophosphatases"/>
    <property type="match status" value="1"/>
</dbReference>
<dbReference type="EMBL" id="ALYM01000008">
    <property type="protein sequence ID" value="EMG24678.1"/>
    <property type="molecule type" value="Genomic_DNA"/>
</dbReference>
<dbReference type="CDD" id="cd11540">
    <property type="entry name" value="NTP-PPase_u3"/>
    <property type="match status" value="1"/>
</dbReference>
<dbReference type="Gene3D" id="1.10.287.1080">
    <property type="entry name" value="MazG-like"/>
    <property type="match status" value="1"/>
</dbReference>
<comment type="caution">
    <text evidence="1">The sequence shown here is derived from an EMBL/GenBank/DDBJ whole genome shotgun (WGS) entry which is preliminary data.</text>
</comment>
<gene>
    <name evidence="1" type="ORF">SPJ1_1937</name>
</gene>
<name>A0ABP2SW15_9STRE</name>
<evidence type="ECO:0000313" key="1">
    <source>
        <dbReference type="EMBL" id="EMG24678.1"/>
    </source>
</evidence>
<sequence length="179" mass="20277">MEFNKLIEKTKQWSIERNLHTANPLKQFQKLNEEFGELNSGIAKDKIDIIEDSIGDCLVVLTILAQQLNIEDIEQLLNYTNSNPDYYTKNMALTESLVLYGSRNIGEIAKTMLDMIYNPGALNNIAKMKIAIGSVAAVIDKIAINYDQDTRACFEVAYNIIKDRRGKMIDGVWVKEADL</sequence>
<protein>
    <submittedName>
        <fullName evidence="1">DNA binding protein</fullName>
    </submittedName>
</protein>
<accession>A0ABP2SW15</accession>